<dbReference type="GO" id="GO:0005737">
    <property type="term" value="C:cytoplasm"/>
    <property type="evidence" value="ECO:0007669"/>
    <property type="project" value="TreeGrafter"/>
</dbReference>
<dbReference type="SUPFAM" id="SSF51905">
    <property type="entry name" value="FAD/NAD(P)-binding domain"/>
    <property type="match status" value="1"/>
</dbReference>
<reference evidence="3 4" key="1">
    <citation type="submission" date="2016-10" db="EMBL/GenBank/DDBJ databases">
        <authorList>
            <person name="de Groot N.N."/>
        </authorList>
    </citation>
    <scope>NUCLEOTIDE SEQUENCE [LARGE SCALE GENOMIC DNA]</scope>
    <source>
        <strain evidence="3 4">CGMCC 1.7054</strain>
    </source>
</reference>
<dbReference type="Proteomes" id="UP000198881">
    <property type="component" value="Unassembled WGS sequence"/>
</dbReference>
<dbReference type="Gene3D" id="3.30.9.10">
    <property type="entry name" value="D-Amino Acid Oxidase, subunit A, domain 2"/>
    <property type="match status" value="2"/>
</dbReference>
<name>A0A1I7MJC7_9MICC</name>
<dbReference type="InterPro" id="IPR006076">
    <property type="entry name" value="FAD-dep_OxRdtase"/>
</dbReference>
<feature type="region of interest" description="Disordered" evidence="1">
    <location>
        <begin position="43"/>
        <end position="64"/>
    </location>
</feature>
<evidence type="ECO:0000313" key="4">
    <source>
        <dbReference type="Proteomes" id="UP000198881"/>
    </source>
</evidence>
<proteinExistence type="predicted"/>
<evidence type="ECO:0000259" key="2">
    <source>
        <dbReference type="Pfam" id="PF01266"/>
    </source>
</evidence>
<dbReference type="Pfam" id="PF01266">
    <property type="entry name" value="DAO"/>
    <property type="match status" value="1"/>
</dbReference>
<keyword evidence="4" id="KW-1185">Reference proteome</keyword>
<protein>
    <submittedName>
        <fullName evidence="3">Glycine/D-amino acid oxidase</fullName>
    </submittedName>
</protein>
<sequence>MMAADQTDTDRADRADQQTVYERAEQQVPTAVVDAALAGARDTSYWLDSPDRPSPEPPLTQDTTTDLLVVGGGYTGLWTALIAKERDPARDVLLLEGNEVGWAASGRNGGFVSTSLTHGRSNGLQHVPDEVDRLDELGRQNVEEMRQTLERHGIDCDFEWNGTLTVAIEDHHVQQLRAAHAEDPDTTYFDQEQIQAEIASPLYRAGLWDHHESALVDPARLAWGLKRACLKLGVRIHEHTTVSGLQRTGSGSAARMVATTGGTVEGIPAPPAPLPEETYDGGHQTPQGAAPDAVVTARRVVLATNVFRSLLPTTGLFTVPVYDYALVTEPLTEEQERAIGWDRRQGLDDPDSRFHYYRLTTDRETGRQRILFGGYDAVYHYGRRVLPEYDQRPETFRRLAAHFLATFPQLEGIRFTHQWGGAIDTCSRFFSFFDTAHGGLTARAAGFTGLGVGASRFAAQVLLDLVSGEKTELTELQIVRKRPLPFPPDPIAWAGIELTKREMIRADRQGGKQGLWLRFTSALGMGFDS</sequence>
<dbReference type="EMBL" id="FPCG01000003">
    <property type="protein sequence ID" value="SFV22027.1"/>
    <property type="molecule type" value="Genomic_DNA"/>
</dbReference>
<dbReference type="AlphaFoldDB" id="A0A1I7MJC7"/>
<organism evidence="3 4">
    <name type="scientific">Micrococcus terreus</name>
    <dbReference type="NCBI Taxonomy" id="574650"/>
    <lineage>
        <taxon>Bacteria</taxon>
        <taxon>Bacillati</taxon>
        <taxon>Actinomycetota</taxon>
        <taxon>Actinomycetes</taxon>
        <taxon>Micrococcales</taxon>
        <taxon>Micrococcaceae</taxon>
        <taxon>Micrococcus</taxon>
    </lineage>
</organism>
<accession>A0A1I7MJC7</accession>
<dbReference type="PANTHER" id="PTHR13847:SF281">
    <property type="entry name" value="FAD DEPENDENT OXIDOREDUCTASE DOMAIN-CONTAINING PROTEIN"/>
    <property type="match status" value="1"/>
</dbReference>
<gene>
    <name evidence="3" type="ORF">SAMN04487966_103165</name>
</gene>
<evidence type="ECO:0000256" key="1">
    <source>
        <dbReference type="SAM" id="MobiDB-lite"/>
    </source>
</evidence>
<dbReference type="Gene3D" id="3.50.50.60">
    <property type="entry name" value="FAD/NAD(P)-binding domain"/>
    <property type="match status" value="2"/>
</dbReference>
<dbReference type="STRING" id="574650.SAMN04487966_103165"/>
<dbReference type="InterPro" id="IPR036188">
    <property type="entry name" value="FAD/NAD-bd_sf"/>
</dbReference>
<dbReference type="PANTHER" id="PTHR13847">
    <property type="entry name" value="SARCOSINE DEHYDROGENASE-RELATED"/>
    <property type="match status" value="1"/>
</dbReference>
<evidence type="ECO:0000313" key="3">
    <source>
        <dbReference type="EMBL" id="SFV22027.1"/>
    </source>
</evidence>
<feature type="region of interest" description="Disordered" evidence="1">
    <location>
        <begin position="1"/>
        <end position="28"/>
    </location>
</feature>
<feature type="domain" description="FAD dependent oxidoreductase" evidence="2">
    <location>
        <begin position="66"/>
        <end position="464"/>
    </location>
</feature>